<keyword evidence="3" id="KW-0378">Hydrolase</keyword>
<feature type="domain" description="NlpC/P60" evidence="6">
    <location>
        <begin position="206"/>
        <end position="330"/>
    </location>
</feature>
<evidence type="ECO:0000256" key="3">
    <source>
        <dbReference type="ARBA" id="ARBA00022801"/>
    </source>
</evidence>
<accession>A0A372LRZ8</accession>
<dbReference type="PROSITE" id="PS51935">
    <property type="entry name" value="NLPC_P60"/>
    <property type="match status" value="1"/>
</dbReference>
<dbReference type="Gene3D" id="3.90.1720.10">
    <property type="entry name" value="endopeptidase domain like (from Nostoc punctiforme)"/>
    <property type="match status" value="1"/>
</dbReference>
<name>A0A372LRZ8_9BACI</name>
<dbReference type="InterPro" id="IPR051202">
    <property type="entry name" value="Peptidase_C40"/>
</dbReference>
<evidence type="ECO:0000313" key="8">
    <source>
        <dbReference type="Proteomes" id="UP000264541"/>
    </source>
</evidence>
<feature type="signal peptide" evidence="5">
    <location>
        <begin position="1"/>
        <end position="20"/>
    </location>
</feature>
<keyword evidence="5" id="KW-0732">Signal</keyword>
<dbReference type="GO" id="GO:0006508">
    <property type="term" value="P:proteolysis"/>
    <property type="evidence" value="ECO:0007669"/>
    <property type="project" value="UniProtKB-KW"/>
</dbReference>
<dbReference type="PANTHER" id="PTHR47053:SF3">
    <property type="entry name" value="GAMMA-D-GLUTAMYL-L-LYSINE DIPEPTIDYL-PEPTIDASE"/>
    <property type="match status" value="1"/>
</dbReference>
<dbReference type="PANTHER" id="PTHR47053">
    <property type="entry name" value="MUREIN DD-ENDOPEPTIDASE MEPH-RELATED"/>
    <property type="match status" value="1"/>
</dbReference>
<dbReference type="Proteomes" id="UP000264541">
    <property type="component" value="Unassembled WGS sequence"/>
</dbReference>
<dbReference type="OrthoDB" id="9813368at2"/>
<feature type="chain" id="PRO_5016563657" evidence="5">
    <location>
        <begin position="21"/>
        <end position="330"/>
    </location>
</feature>
<evidence type="ECO:0000259" key="6">
    <source>
        <dbReference type="PROSITE" id="PS51935"/>
    </source>
</evidence>
<evidence type="ECO:0000256" key="1">
    <source>
        <dbReference type="ARBA" id="ARBA00007074"/>
    </source>
</evidence>
<keyword evidence="8" id="KW-1185">Reference proteome</keyword>
<dbReference type="SUPFAM" id="SSF54001">
    <property type="entry name" value="Cysteine proteinases"/>
    <property type="match status" value="1"/>
</dbReference>
<organism evidence="7 8">
    <name type="scientific">Peribacillus saganii</name>
    <dbReference type="NCBI Taxonomy" id="2303992"/>
    <lineage>
        <taxon>Bacteria</taxon>
        <taxon>Bacillati</taxon>
        <taxon>Bacillota</taxon>
        <taxon>Bacilli</taxon>
        <taxon>Bacillales</taxon>
        <taxon>Bacillaceae</taxon>
        <taxon>Peribacillus</taxon>
    </lineage>
</organism>
<dbReference type="InterPro" id="IPR000064">
    <property type="entry name" value="NLP_P60_dom"/>
</dbReference>
<dbReference type="GO" id="GO:0008234">
    <property type="term" value="F:cysteine-type peptidase activity"/>
    <property type="evidence" value="ECO:0007669"/>
    <property type="project" value="UniProtKB-KW"/>
</dbReference>
<dbReference type="InterPro" id="IPR057812">
    <property type="entry name" value="SH3_YKFC_2nd"/>
</dbReference>
<keyword evidence="2" id="KW-0645">Protease</keyword>
<dbReference type="AlphaFoldDB" id="A0A372LRZ8"/>
<keyword evidence="4" id="KW-0788">Thiol protease</keyword>
<evidence type="ECO:0000256" key="4">
    <source>
        <dbReference type="ARBA" id="ARBA00022807"/>
    </source>
</evidence>
<gene>
    <name evidence="7" type="ORF">D0469_06340</name>
</gene>
<dbReference type="Pfam" id="PF00877">
    <property type="entry name" value="NLPC_P60"/>
    <property type="match status" value="1"/>
</dbReference>
<protein>
    <submittedName>
        <fullName evidence="7">NlpC/P60 family protein</fullName>
    </submittedName>
</protein>
<reference evidence="7 8" key="1">
    <citation type="submission" date="2018-08" db="EMBL/GenBank/DDBJ databases">
        <title>Bacillus chawlae sp. nov., Bacillus glennii sp. nov., and Bacillus saganii sp. nov. Isolated from the Vehicle Assembly Building at Kennedy Space Center where the Viking Spacecraft were Assembled.</title>
        <authorList>
            <person name="Seuylemezian A."/>
            <person name="Vaishampayan P."/>
        </authorList>
    </citation>
    <scope>NUCLEOTIDE SEQUENCE [LARGE SCALE GENOMIC DNA]</scope>
    <source>
        <strain evidence="7 8">V47-23a</strain>
    </source>
</reference>
<dbReference type="InterPro" id="IPR038765">
    <property type="entry name" value="Papain-like_cys_pep_sf"/>
</dbReference>
<dbReference type="EMBL" id="QVTE01000015">
    <property type="protein sequence ID" value="RFU70600.1"/>
    <property type="molecule type" value="Genomic_DNA"/>
</dbReference>
<comment type="caution">
    <text evidence="7">The sequence shown here is derived from an EMBL/GenBank/DDBJ whole genome shotgun (WGS) entry which is preliminary data.</text>
</comment>
<dbReference type="Gene3D" id="2.30.30.40">
    <property type="entry name" value="SH3 Domains"/>
    <property type="match status" value="2"/>
</dbReference>
<sequence length="330" mass="37019">MIAALSLSILLPLTPREADAAAPACYNPNQSNKTYVNVSVATLWKEPGAKRTTDKYSLSNPVDMRTWTAKMPTTSSRIWLTGKTETQGLYGQEIQVLKTSGSWVQVAVKDQYTPKSKYGYPGWMPKTQIITQKAGYENCQTASVKIKTAYLYNDKIKKFLEVSFNTRLPIINVQQDWVQVMTPANQAKWIKRSDINIYMTLSKIPKPKGSDLVNTGKVFLGLPYLWAGNSAFGFDCSGYTHSIYKYHGILLPRDASEQIKKGKFVNKTQLQPGDLMFFAYNKGKGRVHHVAMYAGNGKMIHSPKAGKTVEIISINTSPYKQEYAGARRYL</sequence>
<evidence type="ECO:0000256" key="2">
    <source>
        <dbReference type="ARBA" id="ARBA00022670"/>
    </source>
</evidence>
<proteinExistence type="inferred from homology"/>
<comment type="similarity">
    <text evidence="1">Belongs to the peptidase C40 family.</text>
</comment>
<evidence type="ECO:0000256" key="5">
    <source>
        <dbReference type="SAM" id="SignalP"/>
    </source>
</evidence>
<evidence type="ECO:0000313" key="7">
    <source>
        <dbReference type="EMBL" id="RFU70600.1"/>
    </source>
</evidence>
<dbReference type="Pfam" id="PF23795">
    <property type="entry name" value="SH3_YKFC_2nd"/>
    <property type="match status" value="1"/>
</dbReference>